<proteinExistence type="predicted"/>
<protein>
    <submittedName>
        <fullName evidence="1">Flp pilus-assembly TadE/G-like family protein</fullName>
    </submittedName>
</protein>
<accession>A0AA46YIV8</accession>
<dbReference type="AlphaFoldDB" id="A0AA46YIV8"/>
<evidence type="ECO:0000313" key="2">
    <source>
        <dbReference type="Proteomes" id="UP001164390"/>
    </source>
</evidence>
<dbReference type="InterPro" id="IPR021202">
    <property type="entry name" value="Rv3654c-like"/>
</dbReference>
<dbReference type="KEGG" id="sgrg:L0C25_12470"/>
<reference evidence="1" key="1">
    <citation type="submission" date="2022-01" db="EMBL/GenBank/DDBJ databases">
        <title>Nocardioidaceae gen. sp. A5X3R13.</title>
        <authorList>
            <person name="Lopez Marin M.A."/>
            <person name="Uhlik O."/>
        </authorList>
    </citation>
    <scope>NUCLEOTIDE SEQUENCE</scope>
    <source>
        <strain evidence="1">A5X3R13</strain>
    </source>
</reference>
<dbReference type="Proteomes" id="UP001164390">
    <property type="component" value="Chromosome"/>
</dbReference>
<sequence length="119" mass="12232">MTERGSATVYAVVLATMIGLMAVVAAQCVALARIQHKAASAADLAAIAASQAAQAGADGCAQARKVASRNAGEVRECEMADAVATVTVQIESPTMWGRTWQVAQRARAAPGDYVVEPDS</sequence>
<dbReference type="NCBIfam" id="TIGR03816">
    <property type="entry name" value="tadE_like_DECH"/>
    <property type="match status" value="1"/>
</dbReference>
<organism evidence="1 2">
    <name type="scientific">Solicola gregarius</name>
    <dbReference type="NCBI Taxonomy" id="2908642"/>
    <lineage>
        <taxon>Bacteria</taxon>
        <taxon>Bacillati</taxon>
        <taxon>Actinomycetota</taxon>
        <taxon>Actinomycetes</taxon>
        <taxon>Propionibacteriales</taxon>
        <taxon>Nocardioidaceae</taxon>
        <taxon>Solicola</taxon>
    </lineage>
</organism>
<name>A0AA46YIV8_9ACTN</name>
<evidence type="ECO:0000313" key="1">
    <source>
        <dbReference type="EMBL" id="UYM03372.1"/>
    </source>
</evidence>
<keyword evidence="2" id="KW-1185">Reference proteome</keyword>
<dbReference type="EMBL" id="CP094970">
    <property type="protein sequence ID" value="UYM03372.1"/>
    <property type="molecule type" value="Genomic_DNA"/>
</dbReference>
<gene>
    <name evidence="1" type="ORF">L0C25_12470</name>
</gene>
<dbReference type="RefSeq" id="WP_271631977.1">
    <property type="nucleotide sequence ID" value="NZ_CP094970.1"/>
</dbReference>